<dbReference type="PROSITE" id="PS50109">
    <property type="entry name" value="HIS_KIN"/>
    <property type="match status" value="1"/>
</dbReference>
<dbReference type="InterPro" id="IPR036890">
    <property type="entry name" value="HATPase_C_sf"/>
</dbReference>
<reference evidence="9" key="1">
    <citation type="journal article" date="2015" name="Nature">
        <title>Complex archaea that bridge the gap between prokaryotes and eukaryotes.</title>
        <authorList>
            <person name="Spang A."/>
            <person name="Saw J.H."/>
            <person name="Jorgensen S.L."/>
            <person name="Zaremba-Niedzwiedzka K."/>
            <person name="Martijn J."/>
            <person name="Lind A.E."/>
            <person name="van Eijk R."/>
            <person name="Schleper C."/>
            <person name="Guy L."/>
            <person name="Ettema T.J."/>
        </authorList>
    </citation>
    <scope>NUCLEOTIDE SEQUENCE</scope>
</reference>
<organism evidence="9">
    <name type="scientific">marine sediment metagenome</name>
    <dbReference type="NCBI Taxonomy" id="412755"/>
    <lineage>
        <taxon>unclassified sequences</taxon>
        <taxon>metagenomes</taxon>
        <taxon>ecological metagenomes</taxon>
    </lineage>
</organism>
<evidence type="ECO:0000256" key="6">
    <source>
        <dbReference type="ARBA" id="ARBA00022777"/>
    </source>
</evidence>
<dbReference type="EC" id="2.7.13.3" evidence="2"/>
<dbReference type="SMART" id="SM00091">
    <property type="entry name" value="PAS"/>
    <property type="match status" value="2"/>
</dbReference>
<dbReference type="SUPFAM" id="SSF55874">
    <property type="entry name" value="ATPase domain of HSP90 chaperone/DNA topoisomerase II/histidine kinase"/>
    <property type="match status" value="1"/>
</dbReference>
<evidence type="ECO:0000259" key="8">
    <source>
        <dbReference type="PROSITE" id="PS50109"/>
    </source>
</evidence>
<evidence type="ECO:0000256" key="1">
    <source>
        <dbReference type="ARBA" id="ARBA00000085"/>
    </source>
</evidence>
<evidence type="ECO:0000256" key="2">
    <source>
        <dbReference type="ARBA" id="ARBA00012438"/>
    </source>
</evidence>
<dbReference type="InterPro" id="IPR013656">
    <property type="entry name" value="PAS_4"/>
</dbReference>
<accession>A0A0F9SCR6</accession>
<dbReference type="EMBL" id="LAZR01000494">
    <property type="protein sequence ID" value="KKN66680.1"/>
    <property type="molecule type" value="Genomic_DNA"/>
</dbReference>
<dbReference type="Gene3D" id="3.30.565.10">
    <property type="entry name" value="Histidine kinase-like ATPase, C-terminal domain"/>
    <property type="match status" value="1"/>
</dbReference>
<dbReference type="InterPro" id="IPR003594">
    <property type="entry name" value="HATPase_dom"/>
</dbReference>
<evidence type="ECO:0000256" key="7">
    <source>
        <dbReference type="ARBA" id="ARBA00022840"/>
    </source>
</evidence>
<dbReference type="Pfam" id="PF08448">
    <property type="entry name" value="PAS_4"/>
    <property type="match status" value="2"/>
</dbReference>
<sequence length="505" mass="55522">MGKSLSMFPIKGQQTEGHSTFSLLAFNDGGSAEARQAQTGQMGKQDLQDFSMEAISATDIVDTISNGLLVLDTSLTIASANRNFYSTFHTTPERTIGQRLFDLGNGQWDIPELRHLLERLIPENKVVEGYEIEHEFPDIGLKSMLLSARKVYRPGNDVEFFLLVIKDVTELRAQQREAERNFRLAQNIVDTIRDPLVILESDMTVVTASRAFLRLFDASADRVVGRSLRSLGQGQWDVTALTRLLDRVLPDNQAVDDFLLEDEFPGLGRRVFKINARKIFRPGNHVTRLLVVFEDATDAILLDRHREMLAGELAHRIKNNLQVISAFVAFELRRAAEPCRNGYRAMQTRIGAVAELYDVIAHSSALGPVSMPDYLDGIAKSIRSSLLDVDSDIRIHIDAEPLSIQSDHAVPLGLIVNELSTNAIKHAFPAGKGELTMGFRLRDGEAVMTVHDNGVGITPAGESSGLGSRFVDAFVKQIGGTMAVGSGSNGTTVTVRLPKSILADS</sequence>
<dbReference type="PANTHER" id="PTHR41523">
    <property type="entry name" value="TWO-COMPONENT SYSTEM SENSOR PROTEIN"/>
    <property type="match status" value="1"/>
</dbReference>
<dbReference type="GO" id="GO:0005524">
    <property type="term" value="F:ATP binding"/>
    <property type="evidence" value="ECO:0007669"/>
    <property type="project" value="UniProtKB-KW"/>
</dbReference>
<dbReference type="PRINTS" id="PR00344">
    <property type="entry name" value="BCTRLSENSOR"/>
</dbReference>
<dbReference type="AlphaFoldDB" id="A0A0F9SCR6"/>
<comment type="catalytic activity">
    <reaction evidence="1">
        <text>ATP + protein L-histidine = ADP + protein N-phospho-L-histidine.</text>
        <dbReference type="EC" id="2.7.13.3"/>
    </reaction>
</comment>
<dbReference type="Gene3D" id="3.30.450.20">
    <property type="entry name" value="PAS domain"/>
    <property type="match status" value="2"/>
</dbReference>
<dbReference type="InterPro" id="IPR004358">
    <property type="entry name" value="Sig_transdc_His_kin-like_C"/>
</dbReference>
<dbReference type="InterPro" id="IPR035965">
    <property type="entry name" value="PAS-like_dom_sf"/>
</dbReference>
<dbReference type="CDD" id="cd00130">
    <property type="entry name" value="PAS"/>
    <property type="match status" value="1"/>
</dbReference>
<dbReference type="GO" id="GO:0004673">
    <property type="term" value="F:protein histidine kinase activity"/>
    <property type="evidence" value="ECO:0007669"/>
    <property type="project" value="UniProtKB-EC"/>
</dbReference>
<dbReference type="InterPro" id="IPR000014">
    <property type="entry name" value="PAS"/>
</dbReference>
<name>A0A0F9SCR6_9ZZZZ</name>
<evidence type="ECO:0000313" key="9">
    <source>
        <dbReference type="EMBL" id="KKN66680.1"/>
    </source>
</evidence>
<dbReference type="InterPro" id="IPR005467">
    <property type="entry name" value="His_kinase_dom"/>
</dbReference>
<evidence type="ECO:0000256" key="4">
    <source>
        <dbReference type="ARBA" id="ARBA00022679"/>
    </source>
</evidence>
<keyword evidence="5" id="KW-0547">Nucleotide-binding</keyword>
<dbReference type="SUPFAM" id="SSF55785">
    <property type="entry name" value="PYP-like sensor domain (PAS domain)"/>
    <property type="match status" value="2"/>
</dbReference>
<comment type="caution">
    <text evidence="9">The sequence shown here is derived from an EMBL/GenBank/DDBJ whole genome shotgun (WGS) entry which is preliminary data.</text>
</comment>
<dbReference type="Pfam" id="PF02518">
    <property type="entry name" value="HATPase_c"/>
    <property type="match status" value="1"/>
</dbReference>
<evidence type="ECO:0000256" key="5">
    <source>
        <dbReference type="ARBA" id="ARBA00022741"/>
    </source>
</evidence>
<dbReference type="PANTHER" id="PTHR41523:SF8">
    <property type="entry name" value="ETHYLENE RESPONSE SENSOR PROTEIN"/>
    <property type="match status" value="1"/>
</dbReference>
<feature type="domain" description="Histidine kinase" evidence="8">
    <location>
        <begin position="312"/>
        <end position="501"/>
    </location>
</feature>
<dbReference type="InterPro" id="IPR011495">
    <property type="entry name" value="Sig_transdc_His_kin_sub2_dim/P"/>
</dbReference>
<protein>
    <recommendedName>
        <fullName evidence="2">histidine kinase</fullName>
        <ecNumber evidence="2">2.7.13.3</ecNumber>
    </recommendedName>
</protein>
<proteinExistence type="predicted"/>
<evidence type="ECO:0000256" key="3">
    <source>
        <dbReference type="ARBA" id="ARBA00022553"/>
    </source>
</evidence>
<keyword evidence="7" id="KW-0067">ATP-binding</keyword>
<keyword evidence="6" id="KW-0418">Kinase</keyword>
<dbReference type="SMART" id="SM00387">
    <property type="entry name" value="HATPase_c"/>
    <property type="match status" value="1"/>
</dbReference>
<keyword evidence="3" id="KW-0597">Phosphoprotein</keyword>
<dbReference type="Pfam" id="PF07568">
    <property type="entry name" value="HisKA_2"/>
    <property type="match status" value="1"/>
</dbReference>
<gene>
    <name evidence="9" type="ORF">LCGC14_0469360</name>
</gene>
<keyword evidence="4" id="KW-0808">Transferase</keyword>